<organism evidence="7 8">
    <name type="scientific">Serratia proteamaculans</name>
    <dbReference type="NCBI Taxonomy" id="28151"/>
    <lineage>
        <taxon>Bacteria</taxon>
        <taxon>Pseudomonadati</taxon>
        <taxon>Pseudomonadota</taxon>
        <taxon>Gammaproteobacteria</taxon>
        <taxon>Enterobacterales</taxon>
        <taxon>Yersiniaceae</taxon>
        <taxon>Serratia</taxon>
    </lineage>
</organism>
<evidence type="ECO:0000256" key="4">
    <source>
        <dbReference type="SAM" id="SignalP"/>
    </source>
</evidence>
<evidence type="ECO:0000259" key="6">
    <source>
        <dbReference type="Pfam" id="PF18416"/>
    </source>
</evidence>
<dbReference type="Gene3D" id="2.60.40.10">
    <property type="entry name" value="Immunoglobulins"/>
    <property type="match status" value="1"/>
</dbReference>
<keyword evidence="3 4" id="KW-0732">Signal</keyword>
<dbReference type="Gene3D" id="3.30.70.2150">
    <property type="match status" value="1"/>
</dbReference>
<dbReference type="InterPro" id="IPR051024">
    <property type="entry name" value="GlcNAc_Chitin_IntDeg"/>
</dbReference>
<evidence type="ECO:0000256" key="1">
    <source>
        <dbReference type="ARBA" id="ARBA00022525"/>
    </source>
</evidence>
<dbReference type="InterPro" id="IPR041029">
    <property type="entry name" value="GbpA_2"/>
</dbReference>
<gene>
    <name evidence="7" type="ORF">GHV41_14765</name>
</gene>
<dbReference type="PANTHER" id="PTHR34823">
    <property type="entry name" value="GLCNAC-BINDING PROTEIN A"/>
    <property type="match status" value="1"/>
</dbReference>
<dbReference type="RefSeq" id="WP_153859042.1">
    <property type="nucleotide sequence ID" value="NZ_CP045913.1"/>
</dbReference>
<dbReference type="PANTHER" id="PTHR34823:SF1">
    <property type="entry name" value="CHITIN-BINDING TYPE-4 DOMAIN-CONTAINING PROTEIN"/>
    <property type="match status" value="1"/>
</dbReference>
<dbReference type="InterPro" id="IPR013783">
    <property type="entry name" value="Ig-like_fold"/>
</dbReference>
<dbReference type="SUPFAM" id="SSF81296">
    <property type="entry name" value="E set domains"/>
    <property type="match status" value="1"/>
</dbReference>
<reference evidence="7 8" key="1">
    <citation type="submission" date="2019-11" db="EMBL/GenBank/DDBJ databases">
        <title>The Phosphoenolpyruvate Phosphotransferase System Regulates Serratia proteamaculans 336X Biofilm Formation and Wheat Roots colonization.</title>
        <authorList>
            <person name="Liu F."/>
        </authorList>
    </citation>
    <scope>NUCLEOTIDE SEQUENCE [LARGE SCALE GENOMIC DNA]</scope>
    <source>
        <strain evidence="7 8">336X</strain>
    </source>
</reference>
<evidence type="ECO:0000256" key="3">
    <source>
        <dbReference type="ARBA" id="ARBA00022729"/>
    </source>
</evidence>
<evidence type="ECO:0000259" key="5">
    <source>
        <dbReference type="Pfam" id="PF03067"/>
    </source>
</evidence>
<evidence type="ECO:0000256" key="2">
    <source>
        <dbReference type="ARBA" id="ARBA00022669"/>
    </source>
</evidence>
<feature type="chain" id="PRO_5024443154" description="Chitin-binding protein" evidence="4">
    <location>
        <begin position="29"/>
        <end position="537"/>
    </location>
</feature>
<dbReference type="Gene3D" id="2.70.50.50">
    <property type="entry name" value="chitin-binding protein cbp21"/>
    <property type="match status" value="1"/>
</dbReference>
<sequence length="537" mass="57574">MTIAKKILSLAINLALPAAILLPTLAHAHGYISKPLTRNMMCKEQGGFWSGTPPTGGCQAYKASGNWQAPFTDIGGSTGTGWTSYETAIPDGKICSMNYPALNSLVKNGDWPTTEIKPKSDGSIDLAYKFTAYHGTDHIAFYITKQEYNPAMPLKWSDLELLGRRDGANTPDSNKETHFNFKLPAQQQGRHVIVAAWPVSSGHGTGEVFMSCADVKIDNQSVPTPSWESIGEGLTANQAIDAKTVVRFRLFDQVKAGAVAFETEFTAASSMTDQNWLHQLAKKINAGTNLVKVGILNDGNVTADKPSTYYGVYSKNNQQYSYAVYLEEAGESAPSVNAGKDIIVSGAAENSRAFELNATTKNAVSYQWTMVSGQGNFWLQEKQGGGWVSSVNGLKARALIPANKTGEAIYRLTVKNKEGDIASDDVKVTVKAAVQQHAPVAVISSVGDTIVGQESIALGAAKSYFPDGRPIHEAIFEWSFLGENAGKVQLSSTTGVGPIMTAKKPVTAAFDVTVQLKASDAKTGQHTTAIKVIKVRP</sequence>
<dbReference type="Proteomes" id="UP000381260">
    <property type="component" value="Chromosome"/>
</dbReference>
<dbReference type="CDD" id="cd21177">
    <property type="entry name" value="LPMO_AA10"/>
    <property type="match status" value="1"/>
</dbReference>
<feature type="signal peptide" evidence="4">
    <location>
        <begin position="1"/>
        <end position="28"/>
    </location>
</feature>
<dbReference type="AlphaFoldDB" id="A0A5Q2VD40"/>
<dbReference type="InterPro" id="IPR004302">
    <property type="entry name" value="Cellulose/chitin-bd_N"/>
</dbReference>
<accession>A0A5Q2VD40</accession>
<dbReference type="Pfam" id="PF18416">
    <property type="entry name" value="GbpA_2"/>
    <property type="match status" value="1"/>
</dbReference>
<proteinExistence type="predicted"/>
<dbReference type="InterPro" id="IPR014756">
    <property type="entry name" value="Ig_E-set"/>
</dbReference>
<protein>
    <recommendedName>
        <fullName evidence="9">Chitin-binding protein</fullName>
    </recommendedName>
</protein>
<evidence type="ECO:0000313" key="8">
    <source>
        <dbReference type="Proteomes" id="UP000381260"/>
    </source>
</evidence>
<evidence type="ECO:0008006" key="9">
    <source>
        <dbReference type="Google" id="ProtNLM"/>
    </source>
</evidence>
<name>A0A5Q2VD40_SERPR</name>
<dbReference type="Pfam" id="PF03067">
    <property type="entry name" value="LPMO_10"/>
    <property type="match status" value="1"/>
</dbReference>
<feature type="domain" description="N-acetylglucosamine binding protein A" evidence="6">
    <location>
        <begin position="227"/>
        <end position="320"/>
    </location>
</feature>
<keyword evidence="2" id="KW-0147">Chitin-binding</keyword>
<keyword evidence="1" id="KW-0964">Secreted</keyword>
<evidence type="ECO:0000313" key="7">
    <source>
        <dbReference type="EMBL" id="QGH62010.1"/>
    </source>
</evidence>
<dbReference type="GO" id="GO:0008061">
    <property type="term" value="F:chitin binding"/>
    <property type="evidence" value="ECO:0007669"/>
    <property type="project" value="UniProtKB-KW"/>
</dbReference>
<dbReference type="EMBL" id="CP045913">
    <property type="protein sequence ID" value="QGH62010.1"/>
    <property type="molecule type" value="Genomic_DNA"/>
</dbReference>
<feature type="domain" description="Chitin-binding type-4" evidence="5">
    <location>
        <begin position="29"/>
        <end position="215"/>
    </location>
</feature>